<dbReference type="Proteomes" id="UP000028826">
    <property type="component" value="Unassembled WGS sequence"/>
</dbReference>
<dbReference type="EMBL" id="JGYG01000006">
    <property type="protein sequence ID" value="KFI29211.1"/>
    <property type="molecule type" value="Genomic_DNA"/>
</dbReference>
<sequence>MSGWTEEGLTRAWRALARQEAAEDWRFVHLTDMGAVSVEAGCHFPLGREALIVSFPGSSPVNAARLPEGKGFDVTSIEGQNAFAGKTAIALVRRPEGSPDIFAIMVVDVLRTLEFSAANATKDVIEAFLERVREWQSFMARTQRPLSPDAQIGLFGELWILRRLIDTSLGAGALNCWQGPLRAAQDFHVRAGAIEVKSTVRTGSFLARINSIEQLDDDREPLFLCALRFEENTDGMSLVDLVAELREKFRLAGVQRAFEALLMVMGYLDEHAALYGRTLILKDSKAIPVEGDMPRLTRTALQAAIRSAAYVLDIDALEVPYAGMPELIIAFGLE</sequence>
<name>A0A086Y4L1_9RHOB</name>
<dbReference type="AlphaFoldDB" id="A0A086Y4L1"/>
<evidence type="ECO:0000313" key="2">
    <source>
        <dbReference type="Proteomes" id="UP000028826"/>
    </source>
</evidence>
<accession>A0A086Y4L1</accession>
<dbReference type="RefSeq" id="WP_035710655.1">
    <property type="nucleotide sequence ID" value="NZ_CAMIFG010000006.1"/>
</dbReference>
<protein>
    <recommendedName>
        <fullName evidence="3">PD-(D/E)XK motif protein</fullName>
    </recommendedName>
</protein>
<reference evidence="1 2" key="1">
    <citation type="submission" date="2014-03" db="EMBL/GenBank/DDBJ databases">
        <title>Genome of Haematobacter massiliensis CCUG 47968.</title>
        <authorList>
            <person name="Wang D."/>
            <person name="Wang G."/>
        </authorList>
    </citation>
    <scope>NUCLEOTIDE SEQUENCE [LARGE SCALE GENOMIC DNA]</scope>
    <source>
        <strain evidence="1 2">CCUG 47968</strain>
    </source>
</reference>
<evidence type="ECO:0000313" key="1">
    <source>
        <dbReference type="EMBL" id="KFI29211.1"/>
    </source>
</evidence>
<dbReference type="Pfam" id="PF14390">
    <property type="entry name" value="DUF4420"/>
    <property type="match status" value="1"/>
</dbReference>
<dbReference type="OrthoDB" id="2808696at2"/>
<keyword evidence="2" id="KW-1185">Reference proteome</keyword>
<dbReference type="InterPro" id="IPR025534">
    <property type="entry name" value="DUF4420"/>
</dbReference>
<proteinExistence type="predicted"/>
<comment type="caution">
    <text evidence="1">The sequence shown here is derived from an EMBL/GenBank/DDBJ whole genome shotgun (WGS) entry which is preliminary data.</text>
</comment>
<dbReference type="eggNOG" id="ENOG502Z9WJ">
    <property type="taxonomic scope" value="Bacteria"/>
</dbReference>
<evidence type="ECO:0008006" key="3">
    <source>
        <dbReference type="Google" id="ProtNLM"/>
    </source>
</evidence>
<gene>
    <name evidence="1" type="ORF">CN97_16125</name>
</gene>
<dbReference type="STRING" id="195105.CN97_16125"/>
<organism evidence="1 2">
    <name type="scientific">Haematobacter massiliensis</name>
    <dbReference type="NCBI Taxonomy" id="195105"/>
    <lineage>
        <taxon>Bacteria</taxon>
        <taxon>Pseudomonadati</taxon>
        <taxon>Pseudomonadota</taxon>
        <taxon>Alphaproteobacteria</taxon>
        <taxon>Rhodobacterales</taxon>
        <taxon>Paracoccaceae</taxon>
        <taxon>Haematobacter</taxon>
    </lineage>
</organism>